<keyword evidence="5" id="KW-1185">Reference proteome</keyword>
<comment type="similarity">
    <text evidence="1 2">Belongs to the anti-sigma-factor antagonist family.</text>
</comment>
<gene>
    <name evidence="4" type="ORF">M1L60_11115</name>
</gene>
<proteinExistence type="inferred from homology"/>
<dbReference type="SUPFAM" id="SSF52091">
    <property type="entry name" value="SpoIIaa-like"/>
    <property type="match status" value="1"/>
</dbReference>
<dbReference type="EMBL" id="JAMYJR010000010">
    <property type="protein sequence ID" value="MCO8271142.1"/>
    <property type="molecule type" value="Genomic_DNA"/>
</dbReference>
<name>A0ABT1DJW9_9ACTN</name>
<accession>A0ABT1DJW9</accession>
<organism evidence="4 5">
    <name type="scientific">Paractinoplanes aksuensis</name>
    <dbReference type="NCBI Taxonomy" id="2939490"/>
    <lineage>
        <taxon>Bacteria</taxon>
        <taxon>Bacillati</taxon>
        <taxon>Actinomycetota</taxon>
        <taxon>Actinomycetes</taxon>
        <taxon>Micromonosporales</taxon>
        <taxon>Micromonosporaceae</taxon>
        <taxon>Paractinoplanes</taxon>
    </lineage>
</organism>
<dbReference type="PROSITE" id="PS50801">
    <property type="entry name" value="STAS"/>
    <property type="match status" value="1"/>
</dbReference>
<comment type="caution">
    <text evidence="4">The sequence shown here is derived from an EMBL/GenBank/DDBJ whole genome shotgun (WGS) entry which is preliminary data.</text>
</comment>
<dbReference type="NCBIfam" id="TIGR00377">
    <property type="entry name" value="ant_ant_sig"/>
    <property type="match status" value="1"/>
</dbReference>
<evidence type="ECO:0000313" key="4">
    <source>
        <dbReference type="EMBL" id="MCO8271142.1"/>
    </source>
</evidence>
<evidence type="ECO:0000313" key="5">
    <source>
        <dbReference type="Proteomes" id="UP001523369"/>
    </source>
</evidence>
<dbReference type="Pfam" id="PF13466">
    <property type="entry name" value="STAS_2"/>
    <property type="match status" value="1"/>
</dbReference>
<dbReference type="CDD" id="cd07043">
    <property type="entry name" value="STAS_anti-anti-sigma_factors"/>
    <property type="match status" value="1"/>
</dbReference>
<evidence type="ECO:0000256" key="2">
    <source>
        <dbReference type="RuleBase" id="RU003749"/>
    </source>
</evidence>
<dbReference type="InterPro" id="IPR002645">
    <property type="entry name" value="STAS_dom"/>
</dbReference>
<dbReference type="PANTHER" id="PTHR33495:SF2">
    <property type="entry name" value="ANTI-SIGMA FACTOR ANTAGONIST TM_1081-RELATED"/>
    <property type="match status" value="1"/>
</dbReference>
<sequence length="104" mass="10565">MPNFEATTQAGTDQVRVTLAGECDLAVRDELHAVLEAAVRSSPLVVVDLGPLQFLDSSGVHGLVAAHLQAQSRGGRITLVNPSGAVADVLDITGVGALLGPVNG</sequence>
<evidence type="ECO:0000259" key="3">
    <source>
        <dbReference type="PROSITE" id="PS50801"/>
    </source>
</evidence>
<dbReference type="PANTHER" id="PTHR33495">
    <property type="entry name" value="ANTI-SIGMA FACTOR ANTAGONIST TM_1081-RELATED-RELATED"/>
    <property type="match status" value="1"/>
</dbReference>
<dbReference type="InterPro" id="IPR003658">
    <property type="entry name" value="Anti-sigma_ant"/>
</dbReference>
<dbReference type="Gene3D" id="3.30.750.24">
    <property type="entry name" value="STAS domain"/>
    <property type="match status" value="1"/>
</dbReference>
<dbReference type="InterPro" id="IPR036513">
    <property type="entry name" value="STAS_dom_sf"/>
</dbReference>
<protein>
    <recommendedName>
        <fullName evidence="2">Anti-sigma factor antagonist</fullName>
    </recommendedName>
</protein>
<feature type="domain" description="STAS" evidence="3">
    <location>
        <begin position="17"/>
        <end position="104"/>
    </location>
</feature>
<dbReference type="Proteomes" id="UP001523369">
    <property type="component" value="Unassembled WGS sequence"/>
</dbReference>
<dbReference type="InterPro" id="IPR058548">
    <property type="entry name" value="MlaB-like_STAS"/>
</dbReference>
<reference evidence="4 5" key="1">
    <citation type="submission" date="2022-06" db="EMBL/GenBank/DDBJ databases">
        <title>New Species of the Genus Actinoplanes, ActinopZanes ferrugineus.</title>
        <authorList>
            <person name="Ding P."/>
        </authorList>
    </citation>
    <scope>NUCLEOTIDE SEQUENCE [LARGE SCALE GENOMIC DNA]</scope>
    <source>
        <strain evidence="4 5">TRM88003</strain>
    </source>
</reference>
<evidence type="ECO:0000256" key="1">
    <source>
        <dbReference type="ARBA" id="ARBA00009013"/>
    </source>
</evidence>
<dbReference type="RefSeq" id="WP_253237274.1">
    <property type="nucleotide sequence ID" value="NZ_JAMYJR010000010.1"/>
</dbReference>